<dbReference type="GO" id="GO:0045454">
    <property type="term" value="P:cell redox homeostasis"/>
    <property type="evidence" value="ECO:0007669"/>
    <property type="project" value="TreeGrafter"/>
</dbReference>
<dbReference type="SUPFAM" id="SSF52833">
    <property type="entry name" value="Thioredoxin-like"/>
    <property type="match status" value="1"/>
</dbReference>
<feature type="signal peptide" evidence="7">
    <location>
        <begin position="1"/>
        <end position="20"/>
    </location>
</feature>
<dbReference type="OrthoDB" id="9811036at2"/>
<feature type="domain" description="Cytochrome C biogenesis protein transmembrane" evidence="8">
    <location>
        <begin position="309"/>
        <end position="531"/>
    </location>
</feature>
<reference evidence="10 11" key="1">
    <citation type="submission" date="2019-06" db="EMBL/GenBank/DDBJ databases">
        <title>Whole genome sequence for Rhodospirillaceae sp. R148.</title>
        <authorList>
            <person name="Wang G."/>
        </authorList>
    </citation>
    <scope>NUCLEOTIDE SEQUENCE [LARGE SCALE GENOMIC DNA]</scope>
    <source>
        <strain evidence="10 11">R148</strain>
    </source>
</reference>
<keyword evidence="3" id="KW-0201">Cytochrome c-type biogenesis</keyword>
<feature type="domain" description="Thiol:disulfide interchange protein DsbD N-terminal" evidence="9">
    <location>
        <begin position="57"/>
        <end position="163"/>
    </location>
</feature>
<keyword evidence="2 6" id="KW-0812">Transmembrane</keyword>
<proteinExistence type="predicted"/>
<sequence>MPLTALHRGFARLGAVFALAGTLAAMSLQDVQAAAGPWAENDQAAVRLIASGATTGESGEVQLGLHFRLSDGWKIYWRSPGDAGFPPTTDWAASSNLAEAAQSWPVPHRFSLFGLETFGYGDEVVFPIKARLERVGDRLSLRGQVNYLVCDEICIPHNQEVSLDLAAGPDSRSPEGFLIDSYSALVPDDGTRAGWTLVSTSLVGDMESPSIEVVAKAKSPFTEPDLLLEGPPGFTFGKPEVELSDGGQTVLLRAAVGKSTVAKGVIEGKQLTVTVTDGNQGMEQAAIARFDSMAAGSTSGFDLITLLPILGLALLGGLILNLMPCVLPVLSIKLLSVVEQGGRSRGDVRAGFLASAAGIITSFLALAAVAVALKSGGAAVGWGIQFQQPLFLTAITLLVALFAFNLLGFFEIGLPSGLANALGRPTPQGEVPKSKGRELAGHFGSGAFATLLATPCSAPFLGTAVGFALARGASEIFLIFTMLGIGLAAPFLLVAAFPGLASRLPKPGGWMVTLRYILGLALIATAIWLLSVLASQIGTLATAVAAALLIGLGIVLWLGRNPARARGALATGIALLLALGAFALPSSFAEAPKVQVTEDNWAPLDEAEIAALVDGGNLVFVDVTADWCITCQVNKKLVLDSEEVQEILNLETTVAMRGDWTSPDETITAYLASFGRYGIPFNAIYGPGAPEGVALPELLTLDAVREAVARASGDNGAKLAAGETAQ</sequence>
<dbReference type="Pfam" id="PF11412">
    <property type="entry name" value="DsbD_N"/>
    <property type="match status" value="1"/>
</dbReference>
<gene>
    <name evidence="10" type="ORF">FKG95_02455</name>
</gene>
<evidence type="ECO:0000256" key="2">
    <source>
        <dbReference type="ARBA" id="ARBA00022692"/>
    </source>
</evidence>
<dbReference type="CDD" id="cd02953">
    <property type="entry name" value="DsbDgamma"/>
    <property type="match status" value="1"/>
</dbReference>
<keyword evidence="7" id="KW-0732">Signal</keyword>
<dbReference type="InterPro" id="IPR036249">
    <property type="entry name" value="Thioredoxin-like_sf"/>
</dbReference>
<feature type="transmembrane region" description="Helical" evidence="6">
    <location>
        <begin position="390"/>
        <end position="410"/>
    </location>
</feature>
<dbReference type="EMBL" id="VHSH01000001">
    <property type="protein sequence ID" value="TQV83473.1"/>
    <property type="molecule type" value="Genomic_DNA"/>
</dbReference>
<dbReference type="Pfam" id="PF13899">
    <property type="entry name" value="Thioredoxin_7"/>
    <property type="match status" value="1"/>
</dbReference>
<comment type="caution">
    <text evidence="10">The sequence shown here is derived from an EMBL/GenBank/DDBJ whole genome shotgun (WGS) entry which is preliminary data.</text>
</comment>
<dbReference type="InterPro" id="IPR003834">
    <property type="entry name" value="Cyt_c_assmbl_TM_dom"/>
</dbReference>
<keyword evidence="4 6" id="KW-1133">Transmembrane helix</keyword>
<evidence type="ECO:0000256" key="4">
    <source>
        <dbReference type="ARBA" id="ARBA00022989"/>
    </source>
</evidence>
<dbReference type="Gene3D" id="3.40.30.10">
    <property type="entry name" value="Glutaredoxin"/>
    <property type="match status" value="1"/>
</dbReference>
<feature type="chain" id="PRO_5022157427" evidence="7">
    <location>
        <begin position="21"/>
        <end position="726"/>
    </location>
</feature>
<dbReference type="InterPro" id="IPR035671">
    <property type="entry name" value="DsbD_gamma"/>
</dbReference>
<feature type="transmembrane region" description="Helical" evidence="6">
    <location>
        <begin position="476"/>
        <end position="501"/>
    </location>
</feature>
<dbReference type="GO" id="GO:0017004">
    <property type="term" value="P:cytochrome complex assembly"/>
    <property type="evidence" value="ECO:0007669"/>
    <property type="project" value="UniProtKB-KW"/>
</dbReference>
<evidence type="ECO:0000256" key="3">
    <source>
        <dbReference type="ARBA" id="ARBA00022748"/>
    </source>
</evidence>
<protein>
    <submittedName>
        <fullName evidence="10">Copper resistance protein</fullName>
    </submittedName>
</protein>
<dbReference type="GO" id="GO:0015035">
    <property type="term" value="F:protein-disulfide reductase activity"/>
    <property type="evidence" value="ECO:0007669"/>
    <property type="project" value="TreeGrafter"/>
</dbReference>
<comment type="subcellular location">
    <subcellularLocation>
        <location evidence="1">Membrane</location>
        <topology evidence="1">Multi-pass membrane protein</topology>
    </subcellularLocation>
</comment>
<feature type="transmembrane region" description="Helical" evidence="6">
    <location>
        <begin position="537"/>
        <end position="558"/>
    </location>
</feature>
<dbReference type="InterPro" id="IPR028250">
    <property type="entry name" value="DsbDN"/>
</dbReference>
<evidence type="ECO:0000313" key="11">
    <source>
        <dbReference type="Proteomes" id="UP000315252"/>
    </source>
</evidence>
<feature type="transmembrane region" description="Helical" evidence="6">
    <location>
        <begin position="565"/>
        <end position="584"/>
    </location>
</feature>
<keyword evidence="5 6" id="KW-0472">Membrane</keyword>
<dbReference type="PANTHER" id="PTHR32234">
    <property type="entry name" value="THIOL:DISULFIDE INTERCHANGE PROTEIN DSBD"/>
    <property type="match status" value="1"/>
</dbReference>
<feature type="transmembrane region" description="Helical" evidence="6">
    <location>
        <begin position="306"/>
        <end position="330"/>
    </location>
</feature>
<organism evidence="10 11">
    <name type="scientific">Denitrobaculum tricleocarpae</name>
    <dbReference type="NCBI Taxonomy" id="2591009"/>
    <lineage>
        <taxon>Bacteria</taxon>
        <taxon>Pseudomonadati</taxon>
        <taxon>Pseudomonadota</taxon>
        <taxon>Alphaproteobacteria</taxon>
        <taxon>Rhodospirillales</taxon>
        <taxon>Rhodospirillaceae</taxon>
        <taxon>Denitrobaculum</taxon>
    </lineage>
</organism>
<evidence type="ECO:0000259" key="9">
    <source>
        <dbReference type="Pfam" id="PF11412"/>
    </source>
</evidence>
<evidence type="ECO:0000256" key="5">
    <source>
        <dbReference type="ARBA" id="ARBA00023136"/>
    </source>
</evidence>
<feature type="transmembrane region" description="Helical" evidence="6">
    <location>
        <begin position="350"/>
        <end position="370"/>
    </location>
</feature>
<feature type="transmembrane region" description="Helical" evidence="6">
    <location>
        <begin position="513"/>
        <end position="531"/>
    </location>
</feature>
<dbReference type="RefSeq" id="WP_142894710.1">
    <property type="nucleotide sequence ID" value="NZ_ML660052.1"/>
</dbReference>
<evidence type="ECO:0000256" key="1">
    <source>
        <dbReference type="ARBA" id="ARBA00004141"/>
    </source>
</evidence>
<evidence type="ECO:0000259" key="8">
    <source>
        <dbReference type="Pfam" id="PF02683"/>
    </source>
</evidence>
<accession>A0A545U248</accession>
<dbReference type="Pfam" id="PF02683">
    <property type="entry name" value="DsbD_TM"/>
    <property type="match status" value="1"/>
</dbReference>
<feature type="transmembrane region" description="Helical" evidence="6">
    <location>
        <begin position="443"/>
        <end position="470"/>
    </location>
</feature>
<dbReference type="PANTHER" id="PTHR32234:SF3">
    <property type="entry name" value="SUPPRESSION OF COPPER SENSITIVITY PROTEIN"/>
    <property type="match status" value="1"/>
</dbReference>
<dbReference type="AlphaFoldDB" id="A0A545U248"/>
<evidence type="ECO:0000313" key="10">
    <source>
        <dbReference type="EMBL" id="TQV83473.1"/>
    </source>
</evidence>
<dbReference type="GO" id="GO:0016020">
    <property type="term" value="C:membrane"/>
    <property type="evidence" value="ECO:0007669"/>
    <property type="project" value="UniProtKB-SubCell"/>
</dbReference>
<evidence type="ECO:0000256" key="6">
    <source>
        <dbReference type="SAM" id="Phobius"/>
    </source>
</evidence>
<keyword evidence="11" id="KW-1185">Reference proteome</keyword>
<evidence type="ECO:0000256" key="7">
    <source>
        <dbReference type="SAM" id="SignalP"/>
    </source>
</evidence>
<dbReference type="Proteomes" id="UP000315252">
    <property type="component" value="Unassembled WGS sequence"/>
</dbReference>
<name>A0A545U248_9PROT</name>